<gene>
    <name evidence="5" type="ORF">MAE01_21130</name>
</gene>
<dbReference type="AlphaFoldDB" id="A0A511AM47"/>
<sequence length="527" mass="56454">MSRRKNDAGEDVQPAESGAAPRKRSGRHPGKRLSPWRVLLGIAVATVVVASAVTVPWYLTQRDAAVAETAGPQWFGGYFDVTAADVSMSPTTGDGNDDTVVLGFVVAASAQRCAPTWGTYYTLAEAGQQLDLDRRIDGIRREGAHVAVSFGGALNTELAVACDTTSSLMQAYSRVLERYSVTTIDLDLEGAALLDTAAADRRATAISALQRQHEARGGALDVWVTLPTATTGLTDAGLDAVRRLLEGGVTLAGVNVMTMDYGTDLGGATMAEASIQALNEVHDQLTQLYRNQRIALPAAGAWAVMGATPMIGQNDVRDEVFTLADATELSDFAQQRDLARMSMWSINRDRTCGPNYPDVSAVSDSCSGVEQGTQTFAGILSTGFDESPSDAAATPAATPMPDDPETSPYPIWSEDAPYSHGVRVVWHGYVYAAKWWVSGGPEPDDPTQTADATSWVLVGPVLAEDRPFALPTVADGTYPEWNVGTVYRKGTRVVVDGVPFEAKWWTQSEDPMDGVTDRDRSPWEVLE</sequence>
<dbReference type="InterPro" id="IPR052750">
    <property type="entry name" value="GH18_Chitinase"/>
</dbReference>
<evidence type="ECO:0000259" key="4">
    <source>
        <dbReference type="SMART" id="SM00495"/>
    </source>
</evidence>
<dbReference type="GO" id="GO:0004553">
    <property type="term" value="F:hydrolase activity, hydrolyzing O-glycosyl compounds"/>
    <property type="evidence" value="ECO:0007669"/>
    <property type="project" value="InterPro"/>
</dbReference>
<keyword evidence="3" id="KW-1133">Transmembrane helix</keyword>
<dbReference type="Gene3D" id="2.10.10.20">
    <property type="entry name" value="Carbohydrate-binding module superfamily 5/12"/>
    <property type="match status" value="1"/>
</dbReference>
<evidence type="ECO:0000313" key="6">
    <source>
        <dbReference type="Proteomes" id="UP000321225"/>
    </source>
</evidence>
<evidence type="ECO:0000256" key="1">
    <source>
        <dbReference type="ARBA" id="ARBA00022801"/>
    </source>
</evidence>
<feature type="domain" description="Chitin-binding type-3" evidence="4">
    <location>
        <begin position="409"/>
        <end position="458"/>
    </location>
</feature>
<dbReference type="GO" id="GO:0005975">
    <property type="term" value="P:carbohydrate metabolic process"/>
    <property type="evidence" value="ECO:0007669"/>
    <property type="project" value="InterPro"/>
</dbReference>
<organism evidence="5 6">
    <name type="scientific">Microbacterium aerolatum</name>
    <dbReference type="NCBI Taxonomy" id="153731"/>
    <lineage>
        <taxon>Bacteria</taxon>
        <taxon>Bacillati</taxon>
        <taxon>Actinomycetota</taxon>
        <taxon>Actinomycetes</taxon>
        <taxon>Micrococcales</taxon>
        <taxon>Microbacteriaceae</taxon>
        <taxon>Microbacterium</taxon>
    </lineage>
</organism>
<dbReference type="GO" id="GO:0030246">
    <property type="term" value="F:carbohydrate binding"/>
    <property type="evidence" value="ECO:0007669"/>
    <property type="project" value="InterPro"/>
</dbReference>
<dbReference type="GO" id="GO:0005576">
    <property type="term" value="C:extracellular region"/>
    <property type="evidence" value="ECO:0007669"/>
    <property type="project" value="InterPro"/>
</dbReference>
<feature type="region of interest" description="Disordered" evidence="2">
    <location>
        <begin position="1"/>
        <end position="30"/>
    </location>
</feature>
<dbReference type="EMBL" id="BJUW01000009">
    <property type="protein sequence ID" value="GEK86937.1"/>
    <property type="molecule type" value="Genomic_DNA"/>
</dbReference>
<dbReference type="Proteomes" id="UP000321225">
    <property type="component" value="Unassembled WGS sequence"/>
</dbReference>
<dbReference type="SMART" id="SM00495">
    <property type="entry name" value="ChtBD3"/>
    <property type="match status" value="2"/>
</dbReference>
<dbReference type="CDD" id="cd06543">
    <property type="entry name" value="GH18_PF-ChiA-like"/>
    <property type="match status" value="1"/>
</dbReference>
<evidence type="ECO:0000256" key="3">
    <source>
        <dbReference type="SAM" id="Phobius"/>
    </source>
</evidence>
<dbReference type="PANTHER" id="PTHR42976">
    <property type="entry name" value="BIFUNCTIONAL CHITINASE/LYSOZYME-RELATED"/>
    <property type="match status" value="1"/>
</dbReference>
<keyword evidence="3" id="KW-0472">Membrane</keyword>
<accession>A0A511AM47</accession>
<dbReference type="Gene3D" id="3.20.20.80">
    <property type="entry name" value="Glycosidases"/>
    <property type="match status" value="1"/>
</dbReference>
<feature type="compositionally biased region" description="Basic residues" evidence="2">
    <location>
        <begin position="21"/>
        <end position="30"/>
    </location>
</feature>
<dbReference type="InterPro" id="IPR036573">
    <property type="entry name" value="CBM_sf_5/12"/>
</dbReference>
<dbReference type="Pfam" id="PF02839">
    <property type="entry name" value="CBM_5_12"/>
    <property type="match status" value="1"/>
</dbReference>
<feature type="compositionally biased region" description="Low complexity" evidence="2">
    <location>
        <begin position="385"/>
        <end position="400"/>
    </location>
</feature>
<proteinExistence type="predicted"/>
<dbReference type="InterPro" id="IPR003610">
    <property type="entry name" value="CBM5/12"/>
</dbReference>
<dbReference type="PANTHER" id="PTHR42976:SF1">
    <property type="entry name" value="GH18 DOMAIN-CONTAINING PROTEIN-RELATED"/>
    <property type="match status" value="1"/>
</dbReference>
<feature type="domain" description="Chitin-binding type-3" evidence="4">
    <location>
        <begin position="478"/>
        <end position="526"/>
    </location>
</feature>
<name>A0A511AM47_9MICO</name>
<dbReference type="SUPFAM" id="SSF51055">
    <property type="entry name" value="Carbohydrate binding domain"/>
    <property type="match status" value="2"/>
</dbReference>
<keyword evidence="6" id="KW-1185">Reference proteome</keyword>
<dbReference type="SUPFAM" id="SSF51445">
    <property type="entry name" value="(Trans)glycosidases"/>
    <property type="match status" value="1"/>
</dbReference>
<comment type="caution">
    <text evidence="5">The sequence shown here is derived from an EMBL/GenBank/DDBJ whole genome shotgun (WGS) entry which is preliminary data.</text>
</comment>
<keyword evidence="1" id="KW-0378">Hydrolase</keyword>
<reference evidence="5 6" key="1">
    <citation type="submission" date="2019-07" db="EMBL/GenBank/DDBJ databases">
        <title>Whole genome shotgun sequence of Microbacterium aerolatum NBRC 103071.</title>
        <authorList>
            <person name="Hosoyama A."/>
            <person name="Uohara A."/>
            <person name="Ohji S."/>
            <person name="Ichikawa N."/>
        </authorList>
    </citation>
    <scope>NUCLEOTIDE SEQUENCE [LARGE SCALE GENOMIC DNA]</scope>
    <source>
        <strain evidence="5 6">NBRC 103071</strain>
    </source>
</reference>
<evidence type="ECO:0000256" key="2">
    <source>
        <dbReference type="SAM" id="MobiDB-lite"/>
    </source>
</evidence>
<dbReference type="CDD" id="cd12215">
    <property type="entry name" value="ChiC_BD"/>
    <property type="match status" value="1"/>
</dbReference>
<evidence type="ECO:0000313" key="5">
    <source>
        <dbReference type="EMBL" id="GEK86937.1"/>
    </source>
</evidence>
<feature type="region of interest" description="Disordered" evidence="2">
    <location>
        <begin position="384"/>
        <end position="405"/>
    </location>
</feature>
<dbReference type="RefSeq" id="WP_186806207.1">
    <property type="nucleotide sequence ID" value="NZ_BJUW01000009.1"/>
</dbReference>
<feature type="transmembrane region" description="Helical" evidence="3">
    <location>
        <begin position="38"/>
        <end position="59"/>
    </location>
</feature>
<protein>
    <submittedName>
        <fullName evidence="5">Exported chitinase</fullName>
    </submittedName>
</protein>
<dbReference type="InterPro" id="IPR017853">
    <property type="entry name" value="GH"/>
</dbReference>
<keyword evidence="3" id="KW-0812">Transmembrane</keyword>